<dbReference type="Proteomes" id="UP001152607">
    <property type="component" value="Unassembled WGS sequence"/>
</dbReference>
<sequence length="272" mass="31641">MSVTTTNILGVENYGSSWCEKMELGEYSLDCQDRNFAEAPVSPVEELLFLLTSLKPRVISRILNRTRALKKFSYDMFDVFQRCDYEPKKLLCSLAKYTQSIEHITLEAYSNRNRNVREFQPHRRTKLEDQAIDPYGGKEVENRDIRLFDEAEIEEKSISLRGCKKLQSLRCHWDALYPESITKSPHTCQYHTEYDVRELLPETLESLHLLGEFSDNQWQQVCANFAHDSPLTPKLRNVFIEREDSHETAGSKPRKSIVSISKNPLARFGTRL</sequence>
<keyword evidence="2" id="KW-1185">Reference proteome</keyword>
<evidence type="ECO:0000313" key="1">
    <source>
        <dbReference type="EMBL" id="CAI6325492.1"/>
    </source>
</evidence>
<evidence type="ECO:0000313" key="2">
    <source>
        <dbReference type="Proteomes" id="UP001152607"/>
    </source>
</evidence>
<comment type="caution">
    <text evidence="1">The sequence shown here is derived from an EMBL/GenBank/DDBJ whole genome shotgun (WGS) entry which is preliminary data.</text>
</comment>
<proteinExistence type="predicted"/>
<protein>
    <submittedName>
        <fullName evidence="1">Uncharacterized protein</fullName>
    </submittedName>
</protein>
<name>A0A9W4U9P7_9PLEO</name>
<reference evidence="1" key="1">
    <citation type="submission" date="2023-01" db="EMBL/GenBank/DDBJ databases">
        <authorList>
            <person name="Van Ghelder C."/>
            <person name="Rancurel C."/>
        </authorList>
    </citation>
    <scope>NUCLEOTIDE SEQUENCE</scope>
    <source>
        <strain evidence="1">CNCM I-4278</strain>
    </source>
</reference>
<dbReference type="AlphaFoldDB" id="A0A9W4U9P7"/>
<accession>A0A9W4U9P7</accession>
<dbReference type="EMBL" id="CAOQHR010000002">
    <property type="protein sequence ID" value="CAI6325492.1"/>
    <property type="molecule type" value="Genomic_DNA"/>
</dbReference>
<organism evidence="1 2">
    <name type="scientific">Periconia digitata</name>
    <dbReference type="NCBI Taxonomy" id="1303443"/>
    <lineage>
        <taxon>Eukaryota</taxon>
        <taxon>Fungi</taxon>
        <taxon>Dikarya</taxon>
        <taxon>Ascomycota</taxon>
        <taxon>Pezizomycotina</taxon>
        <taxon>Dothideomycetes</taxon>
        <taxon>Pleosporomycetidae</taxon>
        <taxon>Pleosporales</taxon>
        <taxon>Massarineae</taxon>
        <taxon>Periconiaceae</taxon>
        <taxon>Periconia</taxon>
    </lineage>
</organism>
<gene>
    <name evidence="1" type="ORF">PDIGIT_LOCUS3782</name>
</gene>